<dbReference type="GO" id="GO:0006098">
    <property type="term" value="P:pentose-phosphate shunt"/>
    <property type="evidence" value="ECO:0007669"/>
    <property type="project" value="UniProtKB-UniPathway"/>
</dbReference>
<dbReference type="InterPro" id="IPR008927">
    <property type="entry name" value="6-PGluconate_DH-like_C_sf"/>
</dbReference>
<name>A0A450YHQ2_9GAMM</name>
<dbReference type="GO" id="GO:0050661">
    <property type="term" value="F:NADP binding"/>
    <property type="evidence" value="ECO:0007669"/>
    <property type="project" value="InterPro"/>
</dbReference>
<evidence type="ECO:0000256" key="4">
    <source>
        <dbReference type="ARBA" id="ARBA00023064"/>
    </source>
</evidence>
<dbReference type="SUPFAM" id="SSF48179">
    <property type="entry name" value="6-phosphogluconate dehydrogenase C-terminal domain-like"/>
    <property type="match status" value="1"/>
</dbReference>
<evidence type="ECO:0000256" key="2">
    <source>
        <dbReference type="ARBA" id="ARBA00008419"/>
    </source>
</evidence>
<dbReference type="AlphaFoldDB" id="A0A450YHQ2"/>
<dbReference type="Pfam" id="PF03446">
    <property type="entry name" value="NAD_binding_2"/>
    <property type="match status" value="1"/>
</dbReference>
<keyword evidence="3" id="KW-0560">Oxidoreductase</keyword>
<dbReference type="InterPro" id="IPR013328">
    <property type="entry name" value="6PGD_dom2"/>
</dbReference>
<gene>
    <name evidence="7" type="ORF">BECKSD772E_GA0070983_100930</name>
    <name evidence="6" type="ORF">BECKSD772F_GA0070984_103813</name>
</gene>
<dbReference type="SUPFAM" id="SSF51735">
    <property type="entry name" value="NAD(P)-binding Rossmann-fold domains"/>
    <property type="match status" value="1"/>
</dbReference>
<dbReference type="SMART" id="SM01350">
    <property type="entry name" value="6PGD"/>
    <property type="match status" value="1"/>
</dbReference>
<sequence length="301" mass="32636">MDIAMIGLGKMGAGMTERLLKGGHRVVAFDKNEAAIRALKAGGVEGARSMDEAIGKLPSSGRVAWMMAPAGEATEQVFRALRDGSRANDIVVDGGNSHYKDSMKRANLLEEKGAHFVDVGVSGGIWGSTNGYAMMIGGKPEPVQRLRPIFETLAPAPDRGWGRVGPAGSGHFVKMAHNGIEYGLMQSYAEGFDLLHRKECDLDLPQIANIWRHGGVIRSWLLDLIARALEENPTLEGIAPFVSDSGEGRWFVSEAMDQDLSAPVIALSLMQRFRSREKESFSDKLLAAMRNRFGGHAMGND</sequence>
<comment type="pathway">
    <text evidence="1">Carbohydrate degradation; pentose phosphate pathway.</text>
</comment>
<dbReference type="PRINTS" id="PR00076">
    <property type="entry name" value="6PGDHDRGNASE"/>
</dbReference>
<evidence type="ECO:0000256" key="1">
    <source>
        <dbReference type="ARBA" id="ARBA00004959"/>
    </source>
</evidence>
<evidence type="ECO:0000313" key="6">
    <source>
        <dbReference type="EMBL" id="VFK39425.1"/>
    </source>
</evidence>
<dbReference type="GO" id="GO:0019521">
    <property type="term" value="P:D-gluconate metabolic process"/>
    <property type="evidence" value="ECO:0007669"/>
    <property type="project" value="UniProtKB-KW"/>
</dbReference>
<dbReference type="NCBIfam" id="NF007161">
    <property type="entry name" value="PRK09599.1"/>
    <property type="match status" value="1"/>
</dbReference>
<organism evidence="7">
    <name type="scientific">Candidatus Kentrum sp. SD</name>
    <dbReference type="NCBI Taxonomy" id="2126332"/>
    <lineage>
        <taxon>Bacteria</taxon>
        <taxon>Pseudomonadati</taxon>
        <taxon>Pseudomonadota</taxon>
        <taxon>Gammaproteobacteria</taxon>
        <taxon>Candidatus Kentrum</taxon>
    </lineage>
</organism>
<proteinExistence type="inferred from homology"/>
<dbReference type="GO" id="GO:0004616">
    <property type="term" value="F:phosphogluconate dehydrogenase (decarboxylating) activity"/>
    <property type="evidence" value="ECO:0007669"/>
    <property type="project" value="InterPro"/>
</dbReference>
<dbReference type="InterPro" id="IPR006115">
    <property type="entry name" value="6PGDH_NADP-bd"/>
</dbReference>
<dbReference type="EMBL" id="CAADFU010000009">
    <property type="protein sequence ID" value="VFK41077.1"/>
    <property type="molecule type" value="Genomic_DNA"/>
</dbReference>
<evidence type="ECO:0000259" key="5">
    <source>
        <dbReference type="SMART" id="SM01350"/>
    </source>
</evidence>
<dbReference type="Pfam" id="PF00393">
    <property type="entry name" value="6PGD"/>
    <property type="match status" value="1"/>
</dbReference>
<protein>
    <submittedName>
        <fullName evidence="7">6-phosphogluconate dehydrogenase</fullName>
    </submittedName>
</protein>
<dbReference type="PANTHER" id="PTHR11811">
    <property type="entry name" value="6-PHOSPHOGLUCONATE DEHYDROGENASE"/>
    <property type="match status" value="1"/>
</dbReference>
<dbReference type="InterPro" id="IPR004849">
    <property type="entry name" value="6DGDH_YqeC"/>
</dbReference>
<evidence type="ECO:0000313" key="7">
    <source>
        <dbReference type="EMBL" id="VFK41077.1"/>
    </source>
</evidence>
<dbReference type="InterPro" id="IPR006183">
    <property type="entry name" value="Pgluconate_DH"/>
</dbReference>
<comment type="similarity">
    <text evidence="2">Belongs to the 6-phosphogluconate dehydrogenase family.</text>
</comment>
<dbReference type="Gene3D" id="3.40.50.720">
    <property type="entry name" value="NAD(P)-binding Rossmann-like Domain"/>
    <property type="match status" value="1"/>
</dbReference>
<dbReference type="UniPathway" id="UPA00115"/>
<dbReference type="EMBL" id="CAADFR010000038">
    <property type="protein sequence ID" value="VFK39425.1"/>
    <property type="molecule type" value="Genomic_DNA"/>
</dbReference>
<keyword evidence="4" id="KW-0311">Gluconate utilization</keyword>
<dbReference type="Gene3D" id="1.10.1040.10">
    <property type="entry name" value="N-(1-d-carboxylethyl)-l-norvaline Dehydrogenase, domain 2"/>
    <property type="match status" value="1"/>
</dbReference>
<dbReference type="InterPro" id="IPR006114">
    <property type="entry name" value="6PGDH_C"/>
</dbReference>
<accession>A0A450YHQ2</accession>
<dbReference type="NCBIfam" id="TIGR00872">
    <property type="entry name" value="gnd_rel"/>
    <property type="match status" value="1"/>
</dbReference>
<dbReference type="InterPro" id="IPR036291">
    <property type="entry name" value="NAD(P)-bd_dom_sf"/>
</dbReference>
<reference evidence="7" key="1">
    <citation type="submission" date="2019-02" db="EMBL/GenBank/DDBJ databases">
        <authorList>
            <person name="Gruber-Vodicka R. H."/>
            <person name="Seah K. B. B."/>
        </authorList>
    </citation>
    <scope>NUCLEOTIDE SEQUENCE</scope>
    <source>
        <strain evidence="7">BECK_S1320</strain>
        <strain evidence="6">BECK_S1321</strain>
    </source>
</reference>
<feature type="domain" description="6-phosphogluconate dehydrogenase C-terminal" evidence="5">
    <location>
        <begin position="170"/>
        <end position="297"/>
    </location>
</feature>
<evidence type="ECO:0000256" key="3">
    <source>
        <dbReference type="ARBA" id="ARBA00023002"/>
    </source>
</evidence>